<keyword evidence="3" id="KW-1185">Reference proteome</keyword>
<comment type="caution">
    <text evidence="2">The sequence shown here is derived from an EMBL/GenBank/DDBJ whole genome shotgun (WGS) entry which is preliminary data.</text>
</comment>
<name>A0ABU7DYE6_9TELE</name>
<sequence length="124" mass="13654">MDTLKNRTDHTGDDILQRNKSKNMADGQSETVKFEKENTLLVEVVGDTKIPVLDIMRNIRLLCGSLLACRQVGGQKYEVTMGSAAGKRRLLDGFKIGAVTIVAKELTNDELVVSFLNLPAYIAD</sequence>
<feature type="region of interest" description="Disordered" evidence="1">
    <location>
        <begin position="1"/>
        <end position="30"/>
    </location>
</feature>
<reference evidence="2 3" key="1">
    <citation type="submission" date="2021-06" db="EMBL/GenBank/DDBJ databases">
        <authorList>
            <person name="Palmer J.M."/>
        </authorList>
    </citation>
    <scope>NUCLEOTIDE SEQUENCE [LARGE SCALE GENOMIC DNA]</scope>
    <source>
        <strain evidence="2 3">CL_MEX2019</strain>
        <tissue evidence="2">Muscle</tissue>
    </source>
</reference>
<gene>
    <name evidence="2" type="ORF">CHARACLAT_033622</name>
</gene>
<proteinExistence type="predicted"/>
<accession>A0ABU7DYE6</accession>
<feature type="compositionally biased region" description="Basic and acidic residues" evidence="1">
    <location>
        <begin position="1"/>
        <end position="17"/>
    </location>
</feature>
<dbReference type="EMBL" id="JAHUTJ010040522">
    <property type="protein sequence ID" value="MED6279359.1"/>
    <property type="molecule type" value="Genomic_DNA"/>
</dbReference>
<organism evidence="2 3">
    <name type="scientific">Characodon lateralis</name>
    <dbReference type="NCBI Taxonomy" id="208331"/>
    <lineage>
        <taxon>Eukaryota</taxon>
        <taxon>Metazoa</taxon>
        <taxon>Chordata</taxon>
        <taxon>Craniata</taxon>
        <taxon>Vertebrata</taxon>
        <taxon>Euteleostomi</taxon>
        <taxon>Actinopterygii</taxon>
        <taxon>Neopterygii</taxon>
        <taxon>Teleostei</taxon>
        <taxon>Neoteleostei</taxon>
        <taxon>Acanthomorphata</taxon>
        <taxon>Ovalentaria</taxon>
        <taxon>Atherinomorphae</taxon>
        <taxon>Cyprinodontiformes</taxon>
        <taxon>Goodeidae</taxon>
        <taxon>Characodon</taxon>
    </lineage>
</organism>
<evidence type="ECO:0000313" key="2">
    <source>
        <dbReference type="EMBL" id="MED6279359.1"/>
    </source>
</evidence>
<dbReference type="Proteomes" id="UP001352852">
    <property type="component" value="Unassembled WGS sequence"/>
</dbReference>
<protein>
    <submittedName>
        <fullName evidence="2">Uncharacterized protein</fullName>
    </submittedName>
</protein>
<evidence type="ECO:0000256" key="1">
    <source>
        <dbReference type="SAM" id="MobiDB-lite"/>
    </source>
</evidence>
<evidence type="ECO:0000313" key="3">
    <source>
        <dbReference type="Proteomes" id="UP001352852"/>
    </source>
</evidence>